<keyword evidence="16" id="KW-1185">Reference proteome</keyword>
<dbReference type="PROSITE" id="PS50088">
    <property type="entry name" value="ANK_REPEAT"/>
    <property type="match status" value="4"/>
</dbReference>
<keyword evidence="4 12" id="KW-0812">Transmembrane</keyword>
<dbReference type="EC" id="2.3.1.225" evidence="12"/>
<comment type="similarity">
    <text evidence="3">Belongs to the DHHC palmitoyltransferase family. AKR/ZDHHC17 subfamily.</text>
</comment>
<evidence type="ECO:0000256" key="1">
    <source>
        <dbReference type="ARBA" id="ARBA00004439"/>
    </source>
</evidence>
<reference evidence="15" key="3">
    <citation type="submission" date="2025-09" db="UniProtKB">
        <authorList>
            <consortium name="Ensembl"/>
        </authorList>
    </citation>
    <scope>IDENTIFICATION</scope>
</reference>
<evidence type="ECO:0000256" key="12">
    <source>
        <dbReference type="RuleBase" id="RU079119"/>
    </source>
</evidence>
<dbReference type="Proteomes" id="UP000008672">
    <property type="component" value="Unassembled WGS sequence"/>
</dbReference>
<evidence type="ECO:0000256" key="11">
    <source>
        <dbReference type="PROSITE-ProRule" id="PRU00023"/>
    </source>
</evidence>
<feature type="repeat" description="ANK" evidence="11">
    <location>
        <begin position="150"/>
        <end position="182"/>
    </location>
</feature>
<dbReference type="GeneTree" id="ENSGT00530000063074"/>
<dbReference type="InterPro" id="IPR001594">
    <property type="entry name" value="Palmitoyltrfase_DHHC"/>
</dbReference>
<keyword evidence="12" id="KW-0012">Acyltransferase</keyword>
<comment type="domain">
    <text evidence="12">The DHHC domain is required for palmitoyltransferase activity.</text>
</comment>
<proteinExistence type="inferred from homology"/>
<dbReference type="Pfam" id="PF01529">
    <property type="entry name" value="DHHC"/>
    <property type="match status" value="1"/>
</dbReference>
<dbReference type="EMBL" id="AFYH01071981">
    <property type="status" value="NOT_ANNOTATED_CDS"/>
    <property type="molecule type" value="Genomic_DNA"/>
</dbReference>
<protein>
    <recommendedName>
        <fullName evidence="12">Palmitoyltransferase</fullName>
        <ecNumber evidence="12">2.3.1.225</ecNumber>
    </recommendedName>
</protein>
<dbReference type="EMBL" id="AFYH01071980">
    <property type="status" value="NOT_ANNOTATED_CDS"/>
    <property type="molecule type" value="Genomic_DNA"/>
</dbReference>
<dbReference type="STRING" id="7897.ENSLACP00000018118"/>
<evidence type="ECO:0000256" key="3">
    <source>
        <dbReference type="ARBA" id="ARBA00010104"/>
    </source>
</evidence>
<dbReference type="PANTHER" id="PTHR24161">
    <property type="entry name" value="ANK_REP_REGION DOMAIN-CONTAINING PROTEIN-RELATED"/>
    <property type="match status" value="1"/>
</dbReference>
<keyword evidence="7" id="KW-0333">Golgi apparatus</keyword>
<dbReference type="PANTHER" id="PTHR24161:SF16">
    <property type="entry name" value="PALMITOYLTRANSFERASE ZDHHC13"/>
    <property type="match status" value="1"/>
</dbReference>
<dbReference type="FunCoup" id="H3B897">
    <property type="interactions" value="1418"/>
</dbReference>
<dbReference type="InterPro" id="IPR002110">
    <property type="entry name" value="Ankyrin_rpt"/>
</dbReference>
<dbReference type="InParanoid" id="H3B897"/>
<feature type="transmembrane region" description="Helical" evidence="12">
    <location>
        <begin position="291"/>
        <end position="309"/>
    </location>
</feature>
<dbReference type="GO" id="GO:0030509">
    <property type="term" value="P:BMP signaling pathway"/>
    <property type="evidence" value="ECO:0007669"/>
    <property type="project" value="Ensembl"/>
</dbReference>
<evidence type="ECO:0000256" key="9">
    <source>
        <dbReference type="ARBA" id="ARBA00023136"/>
    </source>
</evidence>
<dbReference type="HOGENOM" id="CLU_012510_3_1_1"/>
<feature type="repeat" description="ANK" evidence="11">
    <location>
        <begin position="218"/>
        <end position="250"/>
    </location>
</feature>
<feature type="transmembrane region" description="Helical" evidence="12">
    <location>
        <begin position="374"/>
        <end position="391"/>
    </location>
</feature>
<reference evidence="15" key="2">
    <citation type="submission" date="2025-08" db="UniProtKB">
        <authorList>
            <consortium name="Ensembl"/>
        </authorList>
    </citation>
    <scope>IDENTIFICATION</scope>
</reference>
<reference evidence="16" key="1">
    <citation type="submission" date="2011-08" db="EMBL/GenBank/DDBJ databases">
        <title>The draft genome of Latimeria chalumnae.</title>
        <authorList>
            <person name="Di Palma F."/>
            <person name="Alfoldi J."/>
            <person name="Johnson J."/>
            <person name="Berlin A."/>
            <person name="Gnerre S."/>
            <person name="Jaffe D."/>
            <person name="MacCallum I."/>
            <person name="Young S."/>
            <person name="Walker B.J."/>
            <person name="Lander E."/>
            <person name="Lindblad-Toh K."/>
        </authorList>
    </citation>
    <scope>NUCLEOTIDE SEQUENCE [LARGE SCALE GENOMIC DNA]</scope>
    <source>
        <strain evidence="16">Wild caught</strain>
    </source>
</reference>
<dbReference type="SUPFAM" id="SSF48403">
    <property type="entry name" value="Ankyrin repeat"/>
    <property type="match status" value="1"/>
</dbReference>
<dbReference type="PROSITE" id="PS50216">
    <property type="entry name" value="DHHC"/>
    <property type="match status" value="1"/>
</dbReference>
<organism evidence="15 16">
    <name type="scientific">Latimeria chalumnae</name>
    <name type="common">Coelacanth</name>
    <dbReference type="NCBI Taxonomy" id="7897"/>
    <lineage>
        <taxon>Eukaryota</taxon>
        <taxon>Metazoa</taxon>
        <taxon>Chordata</taxon>
        <taxon>Craniata</taxon>
        <taxon>Vertebrata</taxon>
        <taxon>Euteleostomi</taxon>
        <taxon>Coelacanthiformes</taxon>
        <taxon>Coelacanthidae</taxon>
        <taxon>Latimeria</taxon>
    </lineage>
</organism>
<keyword evidence="8 11" id="KW-0040">ANK repeat</keyword>
<dbReference type="Pfam" id="PF12796">
    <property type="entry name" value="Ank_2"/>
    <property type="match status" value="2"/>
</dbReference>
<comment type="subcellular location">
    <subcellularLocation>
        <location evidence="1">Cytoplasmic vesicle membrane</location>
        <topology evidence="1">Multi-pass membrane protein</topology>
    </subcellularLocation>
    <subcellularLocation>
        <location evidence="2">Golgi apparatus membrane</location>
        <topology evidence="2">Multi-pass membrane protein</topology>
    </subcellularLocation>
</comment>
<keyword evidence="5" id="KW-0677">Repeat</keyword>
<evidence type="ECO:0000313" key="15">
    <source>
        <dbReference type="Ensembl" id="ENSLACP00000018118.1"/>
    </source>
</evidence>
<dbReference type="GO" id="GO:0007501">
    <property type="term" value="P:mesodermal cell fate specification"/>
    <property type="evidence" value="ECO:0007669"/>
    <property type="project" value="Ensembl"/>
</dbReference>
<dbReference type="OMA" id="RECQSHS"/>
<name>H3B897_LATCH</name>
<dbReference type="GO" id="GO:0000139">
    <property type="term" value="C:Golgi membrane"/>
    <property type="evidence" value="ECO:0007669"/>
    <property type="project" value="UniProtKB-SubCell"/>
</dbReference>
<dbReference type="GO" id="GO:0030510">
    <property type="term" value="P:regulation of BMP signaling pathway"/>
    <property type="evidence" value="ECO:0007669"/>
    <property type="project" value="Ensembl"/>
</dbReference>
<dbReference type="SMART" id="SM00248">
    <property type="entry name" value="ANK"/>
    <property type="match status" value="6"/>
</dbReference>
<feature type="repeat" description="ANK" evidence="11">
    <location>
        <begin position="117"/>
        <end position="149"/>
    </location>
</feature>
<keyword evidence="10" id="KW-0968">Cytoplasmic vesicle</keyword>
<gene>
    <name evidence="15" type="primary">ZDHHC13</name>
</gene>
<evidence type="ECO:0000256" key="8">
    <source>
        <dbReference type="ARBA" id="ARBA00023043"/>
    </source>
</evidence>
<evidence type="ECO:0000256" key="2">
    <source>
        <dbReference type="ARBA" id="ARBA00004653"/>
    </source>
</evidence>
<sequence length="624" mass="71201">CRLHGDHGHHGHRHGQGSYRNSGVMELYTLPDQVTQPSKRQEDLTSIDDCTKWDIVTATQHGIIDRCKELIEAGYDVRQPDKENVTLLHWAAINNRLELVRYYISQGAIVDQLGGDLKSTPLHWAIRQGHLSMVVLLMECGADPLLVDGEGFSGLHLAVQCQHMPIMAYLIAKGQDIDLPDMNGFTPLMLSAQKIIGPEPTGFLLKFNPSLSAVDKLQKNTPLHWAVISHNNYAVHLLLKAGANANVQNAKGQTPLDVAYQMKDTLMIHMLAQQRWNRNSRIFRTIVKYKLPLLLLTSCLFIKAIGYILDMNSDSWLLKGVLLAFVFLVQHQITRECRIIWPRSFLPCPWILRHTFAESCTSGMEYIPSDFEPVFQISFMLSVVGVLYYFYKTSRTDPGYIKVSEVERKQNIIKLAEAGCLDPRIFCSSCTACKTFRSVHCPICDSCVTRFDQHCMWTACCIVNTGAGNHQYYIGFLVFLSMLGCWIFYGTAAYWSSHCETTFEQDGLWTFFTQIASCSPWVVYIFVLTFFHTLWATLCLLVQLYQIALLGLTSEERIRLLVQNKRCKHTVSLRQNPFNRGCIQNLVDFFQCRCFGLFKPNVVDWSKQNTKLFEHPKASSFQYV</sequence>
<keyword evidence="6 12" id="KW-1133">Transmembrane helix</keyword>
<keyword evidence="12" id="KW-0808">Transferase</keyword>
<evidence type="ECO:0000256" key="10">
    <source>
        <dbReference type="ARBA" id="ARBA00023329"/>
    </source>
</evidence>
<feature type="region of interest" description="Disordered" evidence="13">
    <location>
        <begin position="1"/>
        <end position="20"/>
    </location>
</feature>
<dbReference type="PROSITE" id="PS50297">
    <property type="entry name" value="ANK_REP_REGION"/>
    <property type="match status" value="4"/>
</dbReference>
<comment type="catalytic activity">
    <reaction evidence="12">
        <text>L-cysteinyl-[protein] + hexadecanoyl-CoA = S-hexadecanoyl-L-cysteinyl-[protein] + CoA</text>
        <dbReference type="Rhea" id="RHEA:36683"/>
        <dbReference type="Rhea" id="RHEA-COMP:10131"/>
        <dbReference type="Rhea" id="RHEA-COMP:11032"/>
        <dbReference type="ChEBI" id="CHEBI:29950"/>
        <dbReference type="ChEBI" id="CHEBI:57287"/>
        <dbReference type="ChEBI" id="CHEBI:57379"/>
        <dbReference type="ChEBI" id="CHEBI:74151"/>
        <dbReference type="EC" id="2.3.1.225"/>
    </reaction>
</comment>
<evidence type="ECO:0000256" key="13">
    <source>
        <dbReference type="SAM" id="MobiDB-lite"/>
    </source>
</evidence>
<keyword evidence="9 12" id="KW-0472">Membrane</keyword>
<dbReference type="GO" id="GO:0042665">
    <property type="term" value="P:regulation of ectodermal cell fate specification"/>
    <property type="evidence" value="ECO:0007669"/>
    <property type="project" value="Ensembl"/>
</dbReference>
<evidence type="ECO:0000256" key="5">
    <source>
        <dbReference type="ARBA" id="ARBA00022737"/>
    </source>
</evidence>
<dbReference type="InterPro" id="IPR036770">
    <property type="entry name" value="Ankyrin_rpt-contain_sf"/>
</dbReference>
<dbReference type="EMBL" id="AFYH01071982">
    <property type="status" value="NOT_ANNOTATED_CDS"/>
    <property type="molecule type" value="Genomic_DNA"/>
</dbReference>
<dbReference type="Gene3D" id="1.25.40.20">
    <property type="entry name" value="Ankyrin repeat-containing domain"/>
    <property type="match status" value="1"/>
</dbReference>
<feature type="transmembrane region" description="Helical" evidence="12">
    <location>
        <begin position="472"/>
        <end position="495"/>
    </location>
</feature>
<dbReference type="GO" id="GO:0030659">
    <property type="term" value="C:cytoplasmic vesicle membrane"/>
    <property type="evidence" value="ECO:0007669"/>
    <property type="project" value="UniProtKB-SubCell"/>
</dbReference>
<evidence type="ECO:0000256" key="7">
    <source>
        <dbReference type="ARBA" id="ARBA00023034"/>
    </source>
</evidence>
<feature type="repeat" description="ANK" evidence="11">
    <location>
        <begin position="83"/>
        <end position="115"/>
    </location>
</feature>
<dbReference type="Bgee" id="ENSLACG00000015963">
    <property type="expression patterns" value="Expressed in pectoral fin and 5 other cell types or tissues"/>
</dbReference>
<dbReference type="AlphaFoldDB" id="H3B897"/>
<evidence type="ECO:0000256" key="4">
    <source>
        <dbReference type="ARBA" id="ARBA00022692"/>
    </source>
</evidence>
<dbReference type="GO" id="GO:0019706">
    <property type="term" value="F:protein-cysteine S-palmitoyltransferase activity"/>
    <property type="evidence" value="ECO:0007669"/>
    <property type="project" value="UniProtKB-EC"/>
</dbReference>
<evidence type="ECO:0000256" key="6">
    <source>
        <dbReference type="ARBA" id="ARBA00022989"/>
    </source>
</evidence>
<evidence type="ECO:0000259" key="14">
    <source>
        <dbReference type="Pfam" id="PF01529"/>
    </source>
</evidence>
<dbReference type="eggNOG" id="KOG0509">
    <property type="taxonomic scope" value="Eukaryota"/>
</dbReference>
<accession>H3B897</accession>
<dbReference type="Pfam" id="PF00023">
    <property type="entry name" value="Ank"/>
    <property type="match status" value="1"/>
</dbReference>
<feature type="domain" description="Palmitoyltransferase DHHC" evidence="14">
    <location>
        <begin position="425"/>
        <end position="558"/>
    </location>
</feature>
<dbReference type="Ensembl" id="ENSLACT00000018250.1">
    <property type="protein sequence ID" value="ENSLACP00000018118.1"/>
    <property type="gene ID" value="ENSLACG00000015963.1"/>
</dbReference>
<evidence type="ECO:0000313" key="16">
    <source>
        <dbReference type="Proteomes" id="UP000008672"/>
    </source>
</evidence>
<dbReference type="PRINTS" id="PR01415">
    <property type="entry name" value="ANKYRIN"/>
</dbReference>